<evidence type="ECO:0000256" key="13">
    <source>
        <dbReference type="ARBA" id="ARBA00023136"/>
    </source>
</evidence>
<sequence>MTDSFPNKISHEAASVSGESQNFAGLQALLIIEQALDAIVTFDDNGLITHWNPQAERLFGWKEHEVKGQVFTEVVLGSQYRESYGRGIQRFLDAGDGTLLNRRAEALAMNREGTEFPVEMSLCPLRMGDTHCFSAFLRDIRERRQSERALLQETMLVQLHQGVASAANEAPTVELALESSLNWVCSLLGWPVGHVWLYNREEYRLTSTNIWFLDHPTRYGEFRSATDRLSLASGECLPGQVHQSRQAIVTHDVGKDLISTRSSLAQSVGFVSSFASPIVVGVDVVAVMEFFSDKHNEVDDRLLDSMVSVGVQLGRVIERKEVQEELVRAKEASEAAARTKSEFLANMSHEIRTPMNGVIGMTGLLLDTPLSTEQREFAETVRNSAEALLTILNDILDFSKIEAGKLDLEIIDFDLRVAVEEVVELLAEKAEAKGIELACLLHSDIPHELKGDPGRLRQVLINLVGNAVKFTEEGEVVVRVNKVHDSQRGIVLRVEVADTGIGIPMEHQARLFQSFTQADSSTTRKYGGTGLGLAICKQLVELMGGQIGFTSEAGKGTTFWFTVCLEPVAHVGDPTNDGGRGNLKGLRVLIVDDNVTNQKILEYYVKAWDMQSVSVLDGPSALQVLRQAAEDGNKFDLALLDMQMPHMDGLALAQSIQRDPVLSSVKLVMLTSLGRRGDAEKAKQVGIAAYLTKPIRQVVLFNSLMMLMGAEGKTDAAKLVTQHTVKEVQRREAVHILLAEDNLVNQKVAVRMLERLGFRPDVVKNGLEAVNAWEQGQYHMILMDCQMPEMDGFEATQAIRRREANMDNPGGREMADFPHLTHIPIIAMTANAMKGDREKCLEQGMDDYIAKPVKPATLEEVVLRWLPKTPAGNFLTGQEESWGGCLDEQVLKELESLGDAEQPDFLQSVIQQFLTDQPKHVAAIESAIQDRDLMALRKAAHAVRGSSFNIGARALAASAMELEKLGETGTLEGIDKLITVFQKECSRACRALEKRLAAQSVGSS</sequence>
<evidence type="ECO:0000259" key="19">
    <source>
        <dbReference type="PROSITE" id="PS50113"/>
    </source>
</evidence>
<dbReference type="InterPro" id="IPR001789">
    <property type="entry name" value="Sig_transdc_resp-reg_receiver"/>
</dbReference>
<dbReference type="EC" id="2.7.13.3" evidence="3"/>
<dbReference type="InterPro" id="IPR011006">
    <property type="entry name" value="CheY-like_superfamily"/>
</dbReference>
<evidence type="ECO:0000259" key="18">
    <source>
        <dbReference type="PROSITE" id="PS50112"/>
    </source>
</evidence>
<dbReference type="InterPro" id="IPR035965">
    <property type="entry name" value="PAS-like_dom_sf"/>
</dbReference>
<keyword evidence="11" id="KW-1133">Transmembrane helix</keyword>
<dbReference type="PROSITE" id="PS50894">
    <property type="entry name" value="HPT"/>
    <property type="match status" value="1"/>
</dbReference>
<dbReference type="InterPro" id="IPR003018">
    <property type="entry name" value="GAF"/>
</dbReference>
<dbReference type="Gene3D" id="1.10.287.130">
    <property type="match status" value="1"/>
</dbReference>
<dbReference type="Pfam" id="PF13185">
    <property type="entry name" value="GAF_2"/>
    <property type="match status" value="1"/>
</dbReference>
<dbReference type="PROSITE" id="PS50112">
    <property type="entry name" value="PAS"/>
    <property type="match status" value="1"/>
</dbReference>
<dbReference type="Gene3D" id="3.30.450.20">
    <property type="entry name" value="PAS domain"/>
    <property type="match status" value="1"/>
</dbReference>
<dbReference type="PRINTS" id="PR00344">
    <property type="entry name" value="BCTRLSENSOR"/>
</dbReference>
<evidence type="ECO:0000256" key="7">
    <source>
        <dbReference type="ARBA" id="ARBA00022692"/>
    </source>
</evidence>
<evidence type="ECO:0000256" key="9">
    <source>
        <dbReference type="ARBA" id="ARBA00022777"/>
    </source>
</evidence>
<evidence type="ECO:0000313" key="21">
    <source>
        <dbReference type="EMBL" id="MDT7042124.1"/>
    </source>
</evidence>
<dbReference type="SUPFAM" id="SSF47384">
    <property type="entry name" value="Homodimeric domain of signal transducing histidine kinase"/>
    <property type="match status" value="1"/>
</dbReference>
<dbReference type="InterPro" id="IPR005467">
    <property type="entry name" value="His_kinase_dom"/>
</dbReference>
<feature type="domain" description="PAC" evidence="19">
    <location>
        <begin position="102"/>
        <end position="152"/>
    </location>
</feature>
<keyword evidence="12" id="KW-0902">Two-component regulatory system</keyword>
<dbReference type="SMART" id="SM00388">
    <property type="entry name" value="HisKA"/>
    <property type="match status" value="1"/>
</dbReference>
<dbReference type="PANTHER" id="PTHR45339:SF1">
    <property type="entry name" value="HYBRID SIGNAL TRANSDUCTION HISTIDINE KINASE J"/>
    <property type="match status" value="1"/>
</dbReference>
<dbReference type="Pfam" id="PF02518">
    <property type="entry name" value="HATPase_c"/>
    <property type="match status" value="1"/>
</dbReference>
<keyword evidence="6" id="KW-0808">Transferase</keyword>
<dbReference type="SUPFAM" id="SSF55781">
    <property type="entry name" value="GAF domain-like"/>
    <property type="match status" value="1"/>
</dbReference>
<dbReference type="PROSITE" id="PS50110">
    <property type="entry name" value="RESPONSE_REGULATORY"/>
    <property type="match status" value="2"/>
</dbReference>
<dbReference type="InterPro" id="IPR036097">
    <property type="entry name" value="HisK_dim/P_sf"/>
</dbReference>
<name>A0ABU3K6R2_9BACT</name>
<accession>A0ABU3K6R2</accession>
<dbReference type="InterPro" id="IPR003661">
    <property type="entry name" value="HisK_dim/P_dom"/>
</dbReference>
<dbReference type="InterPro" id="IPR000014">
    <property type="entry name" value="PAS"/>
</dbReference>
<evidence type="ECO:0000256" key="5">
    <source>
        <dbReference type="ARBA" id="ARBA00022553"/>
    </source>
</evidence>
<dbReference type="Gene3D" id="1.20.120.160">
    <property type="entry name" value="HPT domain"/>
    <property type="match status" value="1"/>
</dbReference>
<dbReference type="Pfam" id="PF00072">
    <property type="entry name" value="Response_reg"/>
    <property type="match status" value="2"/>
</dbReference>
<feature type="modified residue" description="4-aspartylphosphate" evidence="15">
    <location>
        <position position="784"/>
    </location>
</feature>
<evidence type="ECO:0000256" key="14">
    <source>
        <dbReference type="PROSITE-ProRule" id="PRU00110"/>
    </source>
</evidence>
<dbReference type="NCBIfam" id="TIGR00229">
    <property type="entry name" value="sensory_box"/>
    <property type="match status" value="1"/>
</dbReference>
<evidence type="ECO:0000256" key="1">
    <source>
        <dbReference type="ARBA" id="ARBA00000085"/>
    </source>
</evidence>
<comment type="subcellular location">
    <subcellularLocation>
        <location evidence="2">Cell membrane</location>
        <topology evidence="2">Multi-pass membrane protein</topology>
    </subcellularLocation>
</comment>
<dbReference type="InterPro" id="IPR036641">
    <property type="entry name" value="HPT_dom_sf"/>
</dbReference>
<dbReference type="Proteomes" id="UP001250932">
    <property type="component" value="Unassembled WGS sequence"/>
</dbReference>
<evidence type="ECO:0000256" key="11">
    <source>
        <dbReference type="ARBA" id="ARBA00022989"/>
    </source>
</evidence>
<dbReference type="PROSITE" id="PS50113">
    <property type="entry name" value="PAC"/>
    <property type="match status" value="1"/>
</dbReference>
<dbReference type="Pfam" id="PF01627">
    <property type="entry name" value="Hpt"/>
    <property type="match status" value="1"/>
</dbReference>
<dbReference type="Pfam" id="PF00512">
    <property type="entry name" value="HisKA"/>
    <property type="match status" value="1"/>
</dbReference>
<keyword evidence="9" id="KW-0418">Kinase</keyword>
<feature type="domain" description="Response regulatory" evidence="17">
    <location>
        <begin position="735"/>
        <end position="866"/>
    </location>
</feature>
<dbReference type="RefSeq" id="WP_313832485.1">
    <property type="nucleotide sequence ID" value="NZ_JAQOUE010000001.1"/>
</dbReference>
<dbReference type="InterPro" id="IPR036890">
    <property type="entry name" value="HATPase_C_sf"/>
</dbReference>
<feature type="domain" description="Response regulatory" evidence="17">
    <location>
        <begin position="587"/>
        <end position="708"/>
    </location>
</feature>
<dbReference type="Gene3D" id="3.30.565.10">
    <property type="entry name" value="Histidine kinase-like ATPase, C-terminal domain"/>
    <property type="match status" value="1"/>
</dbReference>
<dbReference type="InterPro" id="IPR000700">
    <property type="entry name" value="PAS-assoc_C"/>
</dbReference>
<dbReference type="PROSITE" id="PS50109">
    <property type="entry name" value="HIS_KIN"/>
    <property type="match status" value="1"/>
</dbReference>
<evidence type="ECO:0000256" key="3">
    <source>
        <dbReference type="ARBA" id="ARBA00012438"/>
    </source>
</evidence>
<evidence type="ECO:0000256" key="2">
    <source>
        <dbReference type="ARBA" id="ARBA00004651"/>
    </source>
</evidence>
<dbReference type="Gene3D" id="3.30.450.40">
    <property type="match status" value="1"/>
</dbReference>
<evidence type="ECO:0000256" key="15">
    <source>
        <dbReference type="PROSITE-ProRule" id="PRU00169"/>
    </source>
</evidence>
<evidence type="ECO:0000259" key="16">
    <source>
        <dbReference type="PROSITE" id="PS50109"/>
    </source>
</evidence>
<dbReference type="SUPFAM" id="SSF47226">
    <property type="entry name" value="Histidine-containing phosphotransfer domain, HPT domain"/>
    <property type="match status" value="1"/>
</dbReference>
<organism evidence="21 22">
    <name type="scientific">Candidatus Nitronereus thalassa</name>
    <dbReference type="NCBI Taxonomy" id="3020898"/>
    <lineage>
        <taxon>Bacteria</taxon>
        <taxon>Pseudomonadati</taxon>
        <taxon>Nitrospirota</taxon>
        <taxon>Nitrospiria</taxon>
        <taxon>Nitrospirales</taxon>
        <taxon>Nitrospiraceae</taxon>
        <taxon>Candidatus Nitronereus</taxon>
    </lineage>
</organism>
<gene>
    <name evidence="21" type="ORF">PPG34_07145</name>
</gene>
<keyword evidence="8" id="KW-0547">Nucleotide-binding</keyword>
<dbReference type="CDD" id="cd17546">
    <property type="entry name" value="REC_hyHK_CKI1_RcsC-like"/>
    <property type="match status" value="2"/>
</dbReference>
<evidence type="ECO:0000256" key="8">
    <source>
        <dbReference type="ARBA" id="ARBA00022741"/>
    </source>
</evidence>
<feature type="domain" description="HPt" evidence="20">
    <location>
        <begin position="902"/>
        <end position="995"/>
    </location>
</feature>
<keyword evidence="10" id="KW-0067">ATP-binding</keyword>
<dbReference type="Pfam" id="PF00989">
    <property type="entry name" value="PAS"/>
    <property type="match status" value="1"/>
</dbReference>
<dbReference type="Gene3D" id="3.40.50.2300">
    <property type="match status" value="2"/>
</dbReference>
<keyword evidence="4" id="KW-1003">Cell membrane</keyword>
<keyword evidence="5 15" id="KW-0597">Phosphoprotein</keyword>
<dbReference type="SUPFAM" id="SSF55785">
    <property type="entry name" value="PYP-like sensor domain (PAS domain)"/>
    <property type="match status" value="1"/>
</dbReference>
<dbReference type="SMART" id="SM00448">
    <property type="entry name" value="REC"/>
    <property type="match status" value="2"/>
</dbReference>
<evidence type="ECO:0000259" key="17">
    <source>
        <dbReference type="PROSITE" id="PS50110"/>
    </source>
</evidence>
<dbReference type="SMART" id="SM00387">
    <property type="entry name" value="HATPase_c"/>
    <property type="match status" value="1"/>
</dbReference>
<comment type="catalytic activity">
    <reaction evidence="1">
        <text>ATP + protein L-histidine = ADP + protein N-phospho-L-histidine.</text>
        <dbReference type="EC" id="2.7.13.3"/>
    </reaction>
</comment>
<dbReference type="InterPro" id="IPR013767">
    <property type="entry name" value="PAS_fold"/>
</dbReference>
<evidence type="ECO:0000259" key="20">
    <source>
        <dbReference type="PROSITE" id="PS50894"/>
    </source>
</evidence>
<dbReference type="SUPFAM" id="SSF52172">
    <property type="entry name" value="CheY-like"/>
    <property type="match status" value="2"/>
</dbReference>
<comment type="caution">
    <text evidence="21">The sequence shown here is derived from an EMBL/GenBank/DDBJ whole genome shotgun (WGS) entry which is preliminary data.</text>
</comment>
<feature type="domain" description="PAS" evidence="18">
    <location>
        <begin position="31"/>
        <end position="95"/>
    </location>
</feature>
<proteinExistence type="predicted"/>
<dbReference type="InterPro" id="IPR008207">
    <property type="entry name" value="Sig_transdc_His_kin_Hpt_dom"/>
</dbReference>
<evidence type="ECO:0000256" key="10">
    <source>
        <dbReference type="ARBA" id="ARBA00022840"/>
    </source>
</evidence>
<protein>
    <recommendedName>
        <fullName evidence="3">histidine kinase</fullName>
        <ecNumber evidence="3">2.7.13.3</ecNumber>
    </recommendedName>
</protein>
<dbReference type="CDD" id="cd00082">
    <property type="entry name" value="HisKA"/>
    <property type="match status" value="1"/>
</dbReference>
<dbReference type="CDD" id="cd16922">
    <property type="entry name" value="HATPase_EvgS-ArcB-TorS-like"/>
    <property type="match status" value="1"/>
</dbReference>
<dbReference type="InterPro" id="IPR004358">
    <property type="entry name" value="Sig_transdc_His_kin-like_C"/>
</dbReference>
<feature type="modified residue" description="Phosphohistidine" evidence="14">
    <location>
        <position position="941"/>
    </location>
</feature>
<dbReference type="InterPro" id="IPR003594">
    <property type="entry name" value="HATPase_dom"/>
</dbReference>
<keyword evidence="13" id="KW-0472">Membrane</keyword>
<dbReference type="CDD" id="cd00130">
    <property type="entry name" value="PAS"/>
    <property type="match status" value="1"/>
</dbReference>
<keyword evidence="7" id="KW-0812">Transmembrane</keyword>
<dbReference type="SUPFAM" id="SSF55874">
    <property type="entry name" value="ATPase domain of HSP90 chaperone/DNA topoisomerase II/histidine kinase"/>
    <property type="match status" value="1"/>
</dbReference>
<evidence type="ECO:0000256" key="4">
    <source>
        <dbReference type="ARBA" id="ARBA00022475"/>
    </source>
</evidence>
<evidence type="ECO:0000313" key="22">
    <source>
        <dbReference type="Proteomes" id="UP001250932"/>
    </source>
</evidence>
<dbReference type="InterPro" id="IPR029016">
    <property type="entry name" value="GAF-like_dom_sf"/>
</dbReference>
<keyword evidence="22" id="KW-1185">Reference proteome</keyword>
<dbReference type="PANTHER" id="PTHR45339">
    <property type="entry name" value="HYBRID SIGNAL TRANSDUCTION HISTIDINE KINASE J"/>
    <property type="match status" value="1"/>
</dbReference>
<evidence type="ECO:0000256" key="6">
    <source>
        <dbReference type="ARBA" id="ARBA00022679"/>
    </source>
</evidence>
<evidence type="ECO:0000256" key="12">
    <source>
        <dbReference type="ARBA" id="ARBA00023012"/>
    </source>
</evidence>
<dbReference type="EMBL" id="JAQOUE010000001">
    <property type="protein sequence ID" value="MDT7042124.1"/>
    <property type="molecule type" value="Genomic_DNA"/>
</dbReference>
<dbReference type="SMART" id="SM00091">
    <property type="entry name" value="PAS"/>
    <property type="match status" value="1"/>
</dbReference>
<feature type="domain" description="Histidine kinase" evidence="16">
    <location>
        <begin position="346"/>
        <end position="567"/>
    </location>
</feature>
<feature type="modified residue" description="4-aspartylphosphate" evidence="15">
    <location>
        <position position="641"/>
    </location>
</feature>
<reference evidence="21 22" key="1">
    <citation type="journal article" date="2023" name="ISME J.">
        <title>Cultivation and genomic characterization of novel and ubiquitous marine nitrite-oxidizing bacteria from the Nitrospirales.</title>
        <authorList>
            <person name="Mueller A.J."/>
            <person name="Daebeler A."/>
            <person name="Herbold C.W."/>
            <person name="Kirkegaard R.H."/>
            <person name="Daims H."/>
        </authorList>
    </citation>
    <scope>NUCLEOTIDE SEQUENCE [LARGE SCALE GENOMIC DNA]</scope>
    <source>
        <strain evidence="21 22">EB</strain>
    </source>
</reference>